<evidence type="ECO:0000256" key="7">
    <source>
        <dbReference type="ARBA" id="ARBA00022833"/>
    </source>
</evidence>
<evidence type="ECO:0000256" key="2">
    <source>
        <dbReference type="ARBA" id="ARBA00012720"/>
    </source>
</evidence>
<evidence type="ECO:0000256" key="1">
    <source>
        <dbReference type="ARBA" id="ARBA00009409"/>
    </source>
</evidence>
<keyword evidence="10" id="KW-0456">Lyase</keyword>
<keyword evidence="3" id="KW-0479">Metal-binding</keyword>
<proteinExistence type="inferred from homology"/>
<dbReference type="PROSITE" id="PS51066">
    <property type="entry name" value="ZF_FPG_2"/>
    <property type="match status" value="1"/>
</dbReference>
<evidence type="ECO:0000256" key="8">
    <source>
        <dbReference type="ARBA" id="ARBA00023125"/>
    </source>
</evidence>
<evidence type="ECO:0000313" key="17">
    <source>
        <dbReference type="EMBL" id="MEJ2860394.1"/>
    </source>
</evidence>
<evidence type="ECO:0000256" key="14">
    <source>
        <dbReference type="SAM" id="MobiDB-lite"/>
    </source>
</evidence>
<dbReference type="Pfam" id="PF06831">
    <property type="entry name" value="H2TH"/>
    <property type="match status" value="1"/>
</dbReference>
<dbReference type="SUPFAM" id="SSF46946">
    <property type="entry name" value="S13-like H2TH domain"/>
    <property type="match status" value="1"/>
</dbReference>
<dbReference type="Proteomes" id="UP001369736">
    <property type="component" value="Unassembled WGS sequence"/>
</dbReference>
<evidence type="ECO:0000256" key="3">
    <source>
        <dbReference type="ARBA" id="ARBA00022723"/>
    </source>
</evidence>
<dbReference type="Gene3D" id="3.20.190.10">
    <property type="entry name" value="MutM-like, N-terminal"/>
    <property type="match status" value="1"/>
</dbReference>
<keyword evidence="11" id="KW-0511">Multifunctional enzyme</keyword>
<evidence type="ECO:0000256" key="5">
    <source>
        <dbReference type="ARBA" id="ARBA00022771"/>
    </source>
</evidence>
<feature type="domain" description="FPG-type" evidence="15">
    <location>
        <begin position="227"/>
        <end position="274"/>
    </location>
</feature>
<comment type="caution">
    <text evidence="17">The sequence shown here is derived from an EMBL/GenBank/DDBJ whole genome shotgun (WGS) entry which is preliminary data.</text>
</comment>
<keyword evidence="5 13" id="KW-0863">Zinc-finger</keyword>
<dbReference type="PANTHER" id="PTHR42697:SF1">
    <property type="entry name" value="ENDONUCLEASE 8"/>
    <property type="match status" value="1"/>
</dbReference>
<dbReference type="PANTHER" id="PTHR42697">
    <property type="entry name" value="ENDONUCLEASE 8"/>
    <property type="match status" value="1"/>
</dbReference>
<dbReference type="InterPro" id="IPR010979">
    <property type="entry name" value="Ribosomal_uS13-like_H2TH"/>
</dbReference>
<keyword evidence="8" id="KW-0238">DNA-binding</keyword>
<keyword evidence="7" id="KW-0862">Zinc</keyword>
<evidence type="ECO:0000259" key="15">
    <source>
        <dbReference type="PROSITE" id="PS51066"/>
    </source>
</evidence>
<dbReference type="PROSITE" id="PS51068">
    <property type="entry name" value="FPG_CAT"/>
    <property type="match status" value="1"/>
</dbReference>
<dbReference type="InterPro" id="IPR044090">
    <property type="entry name" value="Nei2_N"/>
</dbReference>
<evidence type="ECO:0000256" key="9">
    <source>
        <dbReference type="ARBA" id="ARBA00023204"/>
    </source>
</evidence>
<evidence type="ECO:0000256" key="12">
    <source>
        <dbReference type="ARBA" id="ARBA00023295"/>
    </source>
</evidence>
<dbReference type="Pfam" id="PF01149">
    <property type="entry name" value="Fapy_DNA_glyco"/>
    <property type="match status" value="1"/>
</dbReference>
<name>A0ABU8LZ56_9PSEU</name>
<dbReference type="InterPro" id="IPR012319">
    <property type="entry name" value="FPG_cat"/>
</dbReference>
<organism evidence="17 18">
    <name type="scientific">Actinomycetospora flava</name>
    <dbReference type="NCBI Taxonomy" id="3129232"/>
    <lineage>
        <taxon>Bacteria</taxon>
        <taxon>Bacillati</taxon>
        <taxon>Actinomycetota</taxon>
        <taxon>Actinomycetes</taxon>
        <taxon>Pseudonocardiales</taxon>
        <taxon>Pseudonocardiaceae</taxon>
        <taxon>Actinomycetospora</taxon>
    </lineage>
</organism>
<dbReference type="InterPro" id="IPR000214">
    <property type="entry name" value="Znf_DNA_glyclase/AP_lyase"/>
</dbReference>
<dbReference type="RefSeq" id="WP_337699892.1">
    <property type="nucleotide sequence ID" value="NZ_JBBEGM010000001.1"/>
</dbReference>
<dbReference type="EC" id="4.2.99.18" evidence="2"/>
<dbReference type="SMART" id="SM00898">
    <property type="entry name" value="Fapy_DNA_glyco"/>
    <property type="match status" value="1"/>
</dbReference>
<keyword evidence="4" id="KW-0227">DNA damage</keyword>
<accession>A0ABU8LZ56</accession>
<protein>
    <recommendedName>
        <fullName evidence="2">DNA-(apurinic or apyrimidinic site) lyase</fullName>
        <ecNumber evidence="2">4.2.99.18</ecNumber>
    </recommendedName>
</protein>
<keyword evidence="12" id="KW-0326">Glycosidase</keyword>
<reference evidence="17 18" key="1">
    <citation type="submission" date="2024-03" db="EMBL/GenBank/DDBJ databases">
        <title>Actinomycetospora sp. OC33-EN07, a novel actinomycete isolated from wild orchid (Aerides multiflora).</title>
        <authorList>
            <person name="Suriyachadkun C."/>
        </authorList>
    </citation>
    <scope>NUCLEOTIDE SEQUENCE [LARGE SCALE GENOMIC DNA]</scope>
    <source>
        <strain evidence="17 18">OC33-EN07</strain>
    </source>
</reference>
<evidence type="ECO:0000313" key="18">
    <source>
        <dbReference type="Proteomes" id="UP001369736"/>
    </source>
</evidence>
<dbReference type="Gene3D" id="1.10.8.50">
    <property type="match status" value="1"/>
</dbReference>
<keyword evidence="18" id="KW-1185">Reference proteome</keyword>
<dbReference type="InterPro" id="IPR015886">
    <property type="entry name" value="H2TH_FPG"/>
</dbReference>
<dbReference type="EMBL" id="JBBEGM010000001">
    <property type="protein sequence ID" value="MEJ2860394.1"/>
    <property type="molecule type" value="Genomic_DNA"/>
</dbReference>
<keyword evidence="9" id="KW-0234">DNA repair</keyword>
<feature type="compositionally biased region" description="Low complexity" evidence="14">
    <location>
        <begin position="288"/>
        <end position="299"/>
    </location>
</feature>
<feature type="region of interest" description="Disordered" evidence="14">
    <location>
        <begin position="267"/>
        <end position="299"/>
    </location>
</feature>
<dbReference type="SUPFAM" id="SSF81624">
    <property type="entry name" value="N-terminal domain of MutM-like DNA repair proteins"/>
    <property type="match status" value="1"/>
</dbReference>
<feature type="domain" description="Formamidopyrimidine-DNA glycosylase catalytic" evidence="16">
    <location>
        <begin position="2"/>
        <end position="103"/>
    </location>
</feature>
<evidence type="ECO:0000259" key="16">
    <source>
        <dbReference type="PROSITE" id="PS51068"/>
    </source>
</evidence>
<sequence>MPEGDTVFLAGRRMHDALAGATLTRGELRHPRLVEHDLAGRTVLEVVSVGKHLFTRFDDATSLHSHFRMDGTWHLYRPGRPWRGGPEHSIRAILEVPDRVAVGYRLHDLELLPTDREGDLVGHLGPDLLGDDWGPEAEAEVERRLRADPARELGAALLDQRVACGVGNLYKAEVCFLVGVSPWTRVGDLSDRQVHDAVAWSRKLLLRNAWRPEQSTTGDLGGNAQHWVFERGGRGCRRCRDVVRTAGQAETQHADGGSPDREDRIAYFCPTCQPGPHPPLERRRGRRPQQQSGRQARYG</sequence>
<dbReference type="CDD" id="cd08971">
    <property type="entry name" value="AcNei2_N"/>
    <property type="match status" value="1"/>
</dbReference>
<gene>
    <name evidence="17" type="ORF">WCD58_04455</name>
</gene>
<evidence type="ECO:0000256" key="11">
    <source>
        <dbReference type="ARBA" id="ARBA00023268"/>
    </source>
</evidence>
<evidence type="ECO:0000256" key="6">
    <source>
        <dbReference type="ARBA" id="ARBA00022801"/>
    </source>
</evidence>
<evidence type="ECO:0000256" key="13">
    <source>
        <dbReference type="PROSITE-ProRule" id="PRU00391"/>
    </source>
</evidence>
<dbReference type="SMART" id="SM01232">
    <property type="entry name" value="H2TH"/>
    <property type="match status" value="1"/>
</dbReference>
<evidence type="ECO:0000256" key="4">
    <source>
        <dbReference type="ARBA" id="ARBA00022763"/>
    </source>
</evidence>
<dbReference type="InterPro" id="IPR035937">
    <property type="entry name" value="FPG_N"/>
</dbReference>
<keyword evidence="6" id="KW-0378">Hydrolase</keyword>
<comment type="similarity">
    <text evidence="1">Belongs to the FPG family.</text>
</comment>
<evidence type="ECO:0000256" key="10">
    <source>
        <dbReference type="ARBA" id="ARBA00023239"/>
    </source>
</evidence>